<sequence length="125" mass="12712">MNLLLVVLGGGLGAGGRYLMGGWLHSQLGWGFPWGTFAVNALGSLLIGLVFGLAQRGSLPPATTLFLTVGVLGGFTTFSAFSYETMRLLANGSIGASFLNVAGQFAVGLVAVYLGFVAVRGLAGA</sequence>
<dbReference type="GO" id="GO:0005886">
    <property type="term" value="C:plasma membrane"/>
    <property type="evidence" value="ECO:0007669"/>
    <property type="project" value="UniProtKB-SubCell"/>
</dbReference>
<keyword evidence="10" id="KW-0406">Ion transport</keyword>
<dbReference type="InterPro" id="IPR003691">
    <property type="entry name" value="FluC"/>
</dbReference>
<keyword evidence="4 10" id="KW-1133">Transmembrane helix</keyword>
<name>A0A6J4RMA5_9ACTN</name>
<comment type="function">
    <text evidence="9 10">Fluoride-specific ion channel. Important for reducing fluoride concentration in the cell, thus reducing its toxicity.</text>
</comment>
<evidence type="ECO:0000256" key="2">
    <source>
        <dbReference type="ARBA" id="ARBA00022475"/>
    </source>
</evidence>
<dbReference type="PANTHER" id="PTHR28259">
    <property type="entry name" value="FLUORIDE EXPORT PROTEIN 1-RELATED"/>
    <property type="match status" value="1"/>
</dbReference>
<dbReference type="AlphaFoldDB" id="A0A6J4RMA5"/>
<feature type="binding site" evidence="10">
    <location>
        <position position="73"/>
    </location>
    <ligand>
        <name>Na(+)</name>
        <dbReference type="ChEBI" id="CHEBI:29101"/>
        <note>structural</note>
    </ligand>
</feature>
<evidence type="ECO:0000313" key="11">
    <source>
        <dbReference type="EMBL" id="CAA9474667.1"/>
    </source>
</evidence>
<evidence type="ECO:0000256" key="9">
    <source>
        <dbReference type="ARBA" id="ARBA00049940"/>
    </source>
</evidence>
<evidence type="ECO:0000256" key="4">
    <source>
        <dbReference type="ARBA" id="ARBA00022989"/>
    </source>
</evidence>
<feature type="transmembrane region" description="Helical" evidence="10">
    <location>
        <begin position="65"/>
        <end position="83"/>
    </location>
</feature>
<gene>
    <name evidence="10" type="primary">fluC</name>
    <name evidence="10" type="synonym">crcB</name>
    <name evidence="11" type="ORF">AVDCRST_MAG02-4380</name>
</gene>
<dbReference type="GO" id="GO:0046872">
    <property type="term" value="F:metal ion binding"/>
    <property type="evidence" value="ECO:0007669"/>
    <property type="project" value="UniProtKB-KW"/>
</dbReference>
<reference evidence="11" key="1">
    <citation type="submission" date="2020-02" db="EMBL/GenBank/DDBJ databases">
        <authorList>
            <person name="Meier V. D."/>
        </authorList>
    </citation>
    <scope>NUCLEOTIDE SEQUENCE</scope>
    <source>
        <strain evidence="11">AVDCRST_MAG02</strain>
    </source>
</reference>
<feature type="binding site" evidence="10">
    <location>
        <position position="76"/>
    </location>
    <ligand>
        <name>Na(+)</name>
        <dbReference type="ChEBI" id="CHEBI:29101"/>
        <note>structural</note>
    </ligand>
</feature>
<keyword evidence="10" id="KW-0479">Metal-binding</keyword>
<dbReference type="NCBIfam" id="TIGR00494">
    <property type="entry name" value="crcB"/>
    <property type="match status" value="1"/>
</dbReference>
<dbReference type="Pfam" id="PF02537">
    <property type="entry name" value="CRCB"/>
    <property type="match status" value="1"/>
</dbReference>
<dbReference type="HAMAP" id="MF_00454">
    <property type="entry name" value="FluC"/>
    <property type="match status" value="1"/>
</dbReference>
<comment type="subcellular location">
    <subcellularLocation>
        <location evidence="1 10">Cell membrane</location>
        <topology evidence="1 10">Multi-pass membrane protein</topology>
    </subcellularLocation>
</comment>
<dbReference type="EMBL" id="CADCVH010000108">
    <property type="protein sequence ID" value="CAA9474667.1"/>
    <property type="molecule type" value="Genomic_DNA"/>
</dbReference>
<feature type="transmembrane region" description="Helical" evidence="10">
    <location>
        <begin position="103"/>
        <end position="123"/>
    </location>
</feature>
<protein>
    <recommendedName>
        <fullName evidence="10">Fluoride-specific ion channel FluC</fullName>
    </recommendedName>
</protein>
<keyword evidence="2 10" id="KW-1003">Cell membrane</keyword>
<dbReference type="GO" id="GO:0062054">
    <property type="term" value="F:fluoride channel activity"/>
    <property type="evidence" value="ECO:0007669"/>
    <property type="project" value="UniProtKB-UniRule"/>
</dbReference>
<keyword evidence="3 10" id="KW-0812">Transmembrane</keyword>
<evidence type="ECO:0000256" key="6">
    <source>
        <dbReference type="ARBA" id="ARBA00023303"/>
    </source>
</evidence>
<keyword evidence="10" id="KW-0915">Sodium</keyword>
<comment type="catalytic activity">
    <reaction evidence="8">
        <text>fluoride(in) = fluoride(out)</text>
        <dbReference type="Rhea" id="RHEA:76159"/>
        <dbReference type="ChEBI" id="CHEBI:17051"/>
    </reaction>
    <physiologicalReaction direction="left-to-right" evidence="8">
        <dbReference type="Rhea" id="RHEA:76160"/>
    </physiologicalReaction>
</comment>
<keyword evidence="10" id="KW-0813">Transport</keyword>
<keyword evidence="6 10" id="KW-0407">Ion channel</keyword>
<dbReference type="GO" id="GO:0140114">
    <property type="term" value="P:cellular detoxification of fluoride"/>
    <property type="evidence" value="ECO:0007669"/>
    <property type="project" value="UniProtKB-UniRule"/>
</dbReference>
<evidence type="ECO:0000256" key="7">
    <source>
        <dbReference type="ARBA" id="ARBA00035120"/>
    </source>
</evidence>
<evidence type="ECO:0000256" key="3">
    <source>
        <dbReference type="ARBA" id="ARBA00022692"/>
    </source>
</evidence>
<comment type="activity regulation">
    <text evidence="10">Na(+) is not transported, but it plays an essential structural role and its presence is essential for fluoride channel function.</text>
</comment>
<evidence type="ECO:0000256" key="8">
    <source>
        <dbReference type="ARBA" id="ARBA00035585"/>
    </source>
</evidence>
<dbReference type="PANTHER" id="PTHR28259:SF1">
    <property type="entry name" value="FLUORIDE EXPORT PROTEIN 1-RELATED"/>
    <property type="match status" value="1"/>
</dbReference>
<organism evidence="11">
    <name type="scientific">uncultured Rubrobacteraceae bacterium</name>
    <dbReference type="NCBI Taxonomy" id="349277"/>
    <lineage>
        <taxon>Bacteria</taxon>
        <taxon>Bacillati</taxon>
        <taxon>Actinomycetota</taxon>
        <taxon>Rubrobacteria</taxon>
        <taxon>Rubrobacterales</taxon>
        <taxon>Rubrobacteraceae</taxon>
        <taxon>environmental samples</taxon>
    </lineage>
</organism>
<accession>A0A6J4RMA5</accession>
<evidence type="ECO:0000256" key="1">
    <source>
        <dbReference type="ARBA" id="ARBA00004651"/>
    </source>
</evidence>
<feature type="transmembrane region" description="Helical" evidence="10">
    <location>
        <begin position="31"/>
        <end position="53"/>
    </location>
</feature>
<comment type="similarity">
    <text evidence="7 10">Belongs to the fluoride channel Fluc/FEX (TC 1.A.43) family.</text>
</comment>
<proteinExistence type="inferred from homology"/>
<evidence type="ECO:0000256" key="5">
    <source>
        <dbReference type="ARBA" id="ARBA00023136"/>
    </source>
</evidence>
<evidence type="ECO:0000256" key="10">
    <source>
        <dbReference type="HAMAP-Rule" id="MF_00454"/>
    </source>
</evidence>
<keyword evidence="5 10" id="KW-0472">Membrane</keyword>